<accession>A0A6M5YS01</accession>
<reference evidence="2" key="1">
    <citation type="submission" date="2020-05" db="EMBL/GenBank/DDBJ databases">
        <title>Frigoriglobus tundricola gen. nov., sp. nov., a psychrotolerant cellulolytic planctomycete of the family Gemmataceae with two divergent copies of 16S rRNA gene.</title>
        <authorList>
            <person name="Kulichevskaya I.S."/>
            <person name="Ivanova A.A."/>
            <person name="Naumoff D.G."/>
            <person name="Beletsky A.V."/>
            <person name="Rijpstra W.I.C."/>
            <person name="Sinninghe Damste J.S."/>
            <person name="Mardanov A.V."/>
            <person name="Ravin N.V."/>
            <person name="Dedysh S.N."/>
        </authorList>
    </citation>
    <scope>NUCLEOTIDE SEQUENCE [LARGE SCALE GENOMIC DNA]</scope>
    <source>
        <strain evidence="2">PL17</strain>
    </source>
</reference>
<proteinExistence type="predicted"/>
<gene>
    <name evidence="1" type="ORF">FTUN_3595</name>
</gene>
<evidence type="ECO:0000313" key="1">
    <source>
        <dbReference type="EMBL" id="QJW96041.1"/>
    </source>
</evidence>
<dbReference type="Proteomes" id="UP000503447">
    <property type="component" value="Chromosome"/>
</dbReference>
<organism evidence="1 2">
    <name type="scientific">Frigoriglobus tundricola</name>
    <dbReference type="NCBI Taxonomy" id="2774151"/>
    <lineage>
        <taxon>Bacteria</taxon>
        <taxon>Pseudomonadati</taxon>
        <taxon>Planctomycetota</taxon>
        <taxon>Planctomycetia</taxon>
        <taxon>Gemmatales</taxon>
        <taxon>Gemmataceae</taxon>
        <taxon>Frigoriglobus</taxon>
    </lineage>
</organism>
<evidence type="ECO:0000313" key="2">
    <source>
        <dbReference type="Proteomes" id="UP000503447"/>
    </source>
</evidence>
<dbReference type="AlphaFoldDB" id="A0A6M5YS01"/>
<dbReference type="EMBL" id="CP053452">
    <property type="protein sequence ID" value="QJW96041.1"/>
    <property type="molecule type" value="Genomic_DNA"/>
</dbReference>
<name>A0A6M5YS01_9BACT</name>
<protein>
    <submittedName>
        <fullName evidence="1">Uncharacterized protein</fullName>
    </submittedName>
</protein>
<sequence length="38" mass="4184">MVRSLCHDSPARDRYPLPAPRAECNGDRRGLAPVTAMC</sequence>
<dbReference type="KEGG" id="ftj:FTUN_3595"/>
<keyword evidence="2" id="KW-1185">Reference proteome</keyword>